<reference evidence="2 3" key="1">
    <citation type="submission" date="2023-07" db="EMBL/GenBank/DDBJ databases">
        <title>Sorghum-associated microbial communities from plants grown in Nebraska, USA.</title>
        <authorList>
            <person name="Schachtman D."/>
        </authorList>
    </citation>
    <scope>NUCLEOTIDE SEQUENCE [LARGE SCALE GENOMIC DNA]</scope>
    <source>
        <strain evidence="2 3">BE316</strain>
    </source>
</reference>
<keyword evidence="3" id="KW-1185">Reference proteome</keyword>
<dbReference type="RefSeq" id="WP_310326841.1">
    <property type="nucleotide sequence ID" value="NZ_JAVDXV010000002.1"/>
</dbReference>
<protein>
    <recommendedName>
        <fullName evidence="4">Lipoprotein</fullName>
    </recommendedName>
</protein>
<dbReference type="Proteomes" id="UP001180825">
    <property type="component" value="Unassembled WGS sequence"/>
</dbReference>
<feature type="chain" id="PRO_5046787383" description="Lipoprotein" evidence="1">
    <location>
        <begin position="21"/>
        <end position="337"/>
    </location>
</feature>
<feature type="signal peptide" evidence="1">
    <location>
        <begin position="1"/>
        <end position="20"/>
    </location>
</feature>
<dbReference type="EMBL" id="JAVDXV010000002">
    <property type="protein sequence ID" value="MDR7332402.1"/>
    <property type="molecule type" value="Genomic_DNA"/>
</dbReference>
<evidence type="ECO:0000313" key="3">
    <source>
        <dbReference type="Proteomes" id="UP001180825"/>
    </source>
</evidence>
<dbReference type="PROSITE" id="PS51257">
    <property type="entry name" value="PROKAR_LIPOPROTEIN"/>
    <property type="match status" value="1"/>
</dbReference>
<keyword evidence="1" id="KW-0732">Signal</keyword>
<sequence length="337" mass="34643">MRIQRIGRPAVVAACALTLAACGGGGDSSSGGEPPLQQQTMLGISASNYQAVGQAVVSSALFLGDSGGLVSGAETSTDARVLRHAVNTAKRGFERGGNRPVLVTGVEIRDTVACAQGGSIAVTVNDANNNGSFDAGDSITMDLLSCKEEGAVSQGRLAISVQAITGVFDSNNYSATMTMTMTAFNVTTGSDSAQGDGALSMTMSQSPSGVGELTLSTARFAFSGRVGGQNFTTTLTDTRLVVRDETVGSAWRSSITYTSTLDSSQFGNKQVTITTPQALVITAGNVYPSSGQLLARGHANSAVRITALNATQARLELDAEGDGSYETQVTKTWAELQ</sequence>
<proteinExistence type="predicted"/>
<evidence type="ECO:0008006" key="4">
    <source>
        <dbReference type="Google" id="ProtNLM"/>
    </source>
</evidence>
<accession>A0ABU2A5C3</accession>
<evidence type="ECO:0000313" key="2">
    <source>
        <dbReference type="EMBL" id="MDR7332402.1"/>
    </source>
</evidence>
<gene>
    <name evidence="2" type="ORF">J2X21_001528</name>
</gene>
<evidence type="ECO:0000256" key="1">
    <source>
        <dbReference type="SAM" id="SignalP"/>
    </source>
</evidence>
<comment type="caution">
    <text evidence="2">The sequence shown here is derived from an EMBL/GenBank/DDBJ whole genome shotgun (WGS) entry which is preliminary data.</text>
</comment>
<name>A0ABU2A5C3_9BURK</name>
<organism evidence="2 3">
    <name type="scientific">Roseateles asaccharophilus</name>
    <dbReference type="NCBI Taxonomy" id="582607"/>
    <lineage>
        <taxon>Bacteria</taxon>
        <taxon>Pseudomonadati</taxon>
        <taxon>Pseudomonadota</taxon>
        <taxon>Betaproteobacteria</taxon>
        <taxon>Burkholderiales</taxon>
        <taxon>Sphaerotilaceae</taxon>
        <taxon>Roseateles</taxon>
    </lineage>
</organism>